<comment type="caution">
    <text evidence="2">The sequence shown here is derived from an EMBL/GenBank/DDBJ whole genome shotgun (WGS) entry which is preliminary data.</text>
</comment>
<dbReference type="InterPro" id="IPR016181">
    <property type="entry name" value="Acyl_CoA_acyltransferase"/>
</dbReference>
<protein>
    <recommendedName>
        <fullName evidence="4">N-acetyltransferase domain-containing protein</fullName>
    </recommendedName>
</protein>
<dbReference type="RefSeq" id="WP_189161541.1">
    <property type="nucleotide sequence ID" value="NZ_BMNT01000003.1"/>
</dbReference>
<keyword evidence="3" id="KW-1185">Reference proteome</keyword>
<proteinExistence type="predicted"/>
<gene>
    <name evidence="2" type="ORF">GCM10007964_08040</name>
</gene>
<dbReference type="Gene3D" id="3.40.630.30">
    <property type="match status" value="1"/>
</dbReference>
<evidence type="ECO:0000313" key="3">
    <source>
        <dbReference type="Proteomes" id="UP000645217"/>
    </source>
</evidence>
<dbReference type="EMBL" id="BMNT01000003">
    <property type="protein sequence ID" value="GGK67386.1"/>
    <property type="molecule type" value="Genomic_DNA"/>
</dbReference>
<sequence length="267" mass="28283">MSWSQVTSATPARTEPSPLDSARFGRSVERLTVGGGDDGDGGDGAVPFAAVAAAIRESAADVIVLRYPARRMEWFARLLALGRTVLLADSLVYWRLEAGRGRQVPPVPGLWTEPLRDPAAVEPAVLSIFAGYRSHYLANPLFGDADVIAGYAEWARGSAVAGDCLGLLRAAPGVGGPRVAGLATVADDGPSTEILLAGVMPREQGRGRYAHILRAVEERTLARGGTQVVISTQGHHTSVQRAWARYGFEPVLTLLTVHLLRAGLCPS</sequence>
<dbReference type="AlphaFoldDB" id="A0A917QU21"/>
<evidence type="ECO:0000313" key="2">
    <source>
        <dbReference type="EMBL" id="GGK67386.1"/>
    </source>
</evidence>
<organism evidence="2 3">
    <name type="scientific">Sphaerisporangium melleum</name>
    <dbReference type="NCBI Taxonomy" id="321316"/>
    <lineage>
        <taxon>Bacteria</taxon>
        <taxon>Bacillati</taxon>
        <taxon>Actinomycetota</taxon>
        <taxon>Actinomycetes</taxon>
        <taxon>Streptosporangiales</taxon>
        <taxon>Streptosporangiaceae</taxon>
        <taxon>Sphaerisporangium</taxon>
    </lineage>
</organism>
<name>A0A917QU21_9ACTN</name>
<evidence type="ECO:0000256" key="1">
    <source>
        <dbReference type="SAM" id="MobiDB-lite"/>
    </source>
</evidence>
<reference evidence="2" key="1">
    <citation type="journal article" date="2014" name="Int. J. Syst. Evol. Microbiol.">
        <title>Complete genome sequence of Corynebacterium casei LMG S-19264T (=DSM 44701T), isolated from a smear-ripened cheese.</title>
        <authorList>
            <consortium name="US DOE Joint Genome Institute (JGI-PGF)"/>
            <person name="Walter F."/>
            <person name="Albersmeier A."/>
            <person name="Kalinowski J."/>
            <person name="Ruckert C."/>
        </authorList>
    </citation>
    <scope>NUCLEOTIDE SEQUENCE</scope>
    <source>
        <strain evidence="2">JCM 13064</strain>
    </source>
</reference>
<accession>A0A917QU21</accession>
<dbReference type="SUPFAM" id="SSF55729">
    <property type="entry name" value="Acyl-CoA N-acyltransferases (Nat)"/>
    <property type="match status" value="1"/>
</dbReference>
<feature type="region of interest" description="Disordered" evidence="1">
    <location>
        <begin position="1"/>
        <end position="21"/>
    </location>
</feature>
<dbReference type="Proteomes" id="UP000645217">
    <property type="component" value="Unassembled WGS sequence"/>
</dbReference>
<evidence type="ECO:0008006" key="4">
    <source>
        <dbReference type="Google" id="ProtNLM"/>
    </source>
</evidence>
<feature type="compositionally biased region" description="Polar residues" evidence="1">
    <location>
        <begin position="1"/>
        <end position="11"/>
    </location>
</feature>
<reference evidence="2" key="2">
    <citation type="submission" date="2020-09" db="EMBL/GenBank/DDBJ databases">
        <authorList>
            <person name="Sun Q."/>
            <person name="Ohkuma M."/>
        </authorList>
    </citation>
    <scope>NUCLEOTIDE SEQUENCE</scope>
    <source>
        <strain evidence="2">JCM 13064</strain>
    </source>
</reference>